<evidence type="ECO:0000313" key="1">
    <source>
        <dbReference type="EMBL" id="MFC3961092.1"/>
    </source>
</evidence>
<name>A0ABV8DM15_9NOCA</name>
<accession>A0ABV8DM15</accession>
<dbReference type="RefSeq" id="WP_378610848.1">
    <property type="nucleotide sequence ID" value="NZ_JBHSAX010000003.1"/>
</dbReference>
<reference evidence="2" key="1">
    <citation type="journal article" date="2019" name="Int. J. Syst. Evol. Microbiol.">
        <title>The Global Catalogue of Microorganisms (GCM) 10K type strain sequencing project: providing services to taxonomists for standard genome sequencing and annotation.</title>
        <authorList>
            <consortium name="The Broad Institute Genomics Platform"/>
            <consortium name="The Broad Institute Genome Sequencing Center for Infectious Disease"/>
            <person name="Wu L."/>
            <person name="Ma J."/>
        </authorList>
    </citation>
    <scope>NUCLEOTIDE SEQUENCE [LARGE SCALE GENOMIC DNA]</scope>
    <source>
        <strain evidence="2">CGMCC 4.7330</strain>
    </source>
</reference>
<sequence length="168" mass="18161">MSIVDKTVGTATKGLSTLAGTVFGSKGERVQAITIERPRAEVERFWHDPEQLSRVLGTVGEVRPRGSDGYTWVLHGEKDTEWETTLSTDAEGLRFSTADDPDGPHIRLTFAAAPADRGTEVTARVAAPVPGILTDAAVFKVLYRARALLQTGEIPTLQPQPAARESDH</sequence>
<proteinExistence type="predicted"/>
<protein>
    <recommendedName>
        <fullName evidence="3">Polyketide cyclase/dehydrase/lipid transport protein</fullName>
    </recommendedName>
</protein>
<gene>
    <name evidence="1" type="ORF">ACFO0B_03720</name>
</gene>
<dbReference type="InterPro" id="IPR023393">
    <property type="entry name" value="START-like_dom_sf"/>
</dbReference>
<dbReference type="SUPFAM" id="SSF55961">
    <property type="entry name" value="Bet v1-like"/>
    <property type="match status" value="1"/>
</dbReference>
<keyword evidence="2" id="KW-1185">Reference proteome</keyword>
<dbReference type="Gene3D" id="3.30.530.20">
    <property type="match status" value="1"/>
</dbReference>
<dbReference type="Proteomes" id="UP001595696">
    <property type="component" value="Unassembled WGS sequence"/>
</dbReference>
<comment type="caution">
    <text evidence="1">The sequence shown here is derived from an EMBL/GenBank/DDBJ whole genome shotgun (WGS) entry which is preliminary data.</text>
</comment>
<organism evidence="1 2">
    <name type="scientific">Nocardia jiangsuensis</name>
    <dbReference type="NCBI Taxonomy" id="1691563"/>
    <lineage>
        <taxon>Bacteria</taxon>
        <taxon>Bacillati</taxon>
        <taxon>Actinomycetota</taxon>
        <taxon>Actinomycetes</taxon>
        <taxon>Mycobacteriales</taxon>
        <taxon>Nocardiaceae</taxon>
        <taxon>Nocardia</taxon>
    </lineage>
</organism>
<evidence type="ECO:0008006" key="3">
    <source>
        <dbReference type="Google" id="ProtNLM"/>
    </source>
</evidence>
<evidence type="ECO:0000313" key="2">
    <source>
        <dbReference type="Proteomes" id="UP001595696"/>
    </source>
</evidence>
<dbReference type="EMBL" id="JBHSAX010000003">
    <property type="protein sequence ID" value="MFC3961092.1"/>
    <property type="molecule type" value="Genomic_DNA"/>
</dbReference>